<evidence type="ECO:0000313" key="2">
    <source>
        <dbReference type="Proteomes" id="UP000309997"/>
    </source>
</evidence>
<dbReference type="Proteomes" id="UP000309997">
    <property type="component" value="Unassembled WGS sequence"/>
</dbReference>
<keyword evidence="2" id="KW-1185">Reference proteome</keyword>
<proteinExistence type="predicted"/>
<organism evidence="1 2">
    <name type="scientific">Populus alba</name>
    <name type="common">White poplar</name>
    <dbReference type="NCBI Taxonomy" id="43335"/>
    <lineage>
        <taxon>Eukaryota</taxon>
        <taxon>Viridiplantae</taxon>
        <taxon>Streptophyta</taxon>
        <taxon>Embryophyta</taxon>
        <taxon>Tracheophyta</taxon>
        <taxon>Spermatophyta</taxon>
        <taxon>Magnoliopsida</taxon>
        <taxon>eudicotyledons</taxon>
        <taxon>Gunneridae</taxon>
        <taxon>Pentapetalae</taxon>
        <taxon>rosids</taxon>
        <taxon>fabids</taxon>
        <taxon>Malpighiales</taxon>
        <taxon>Salicaceae</taxon>
        <taxon>Saliceae</taxon>
        <taxon>Populus</taxon>
    </lineage>
</organism>
<sequence length="757" mass="86057">MLNNRYKISCAYVANLSLREDELRMTNTSTMAFHVNCSVQRRPSLFQNIDRFKTSLSSSCKPLLKELKQLSMQLEVSQSIKNASVKLLDAFVDSMFQFADQPILPSQSNFAPVDELNEPFVITSMEGKIPDDFPEGVYIRNGPNPLFGGLKSTTSMFGKTGHIWIEGEGMLHALYFDKESDIGSWTVLYNSRHVETETFKVERKRNKPSFLPAIEGSSLAILMACLLNMLRFGKVNKDLSNTNVFEHSGKFYSIAENHLPQEIDIFSLQNLGDWDINGTWHRPFTAHPKTAPATGELVVFGVDAIKPYMEVGVVSADGKRLVHKVDLKLNRCPLSHDMGVTESYNVIMDFPLTIDLHRLIKGGPLLKYEKEKYARIGVMPRYGDAESTRWFEVEPNCIFHILNCFEEGDEVVVWGCRSLDSIISESYGMDLDKSEWISGRLRSRGPVQQYTTFSSNDELLFSRFYEWRLNMKTGEVTERNLTGTKFSLEFPMINPSFSGFKNKFGYTQMVHKPASISSGMPKFGGLAKLYFDETSSKEGEQSEGHIKVEHHEFEGNTFCTGSAFVPKEGGLEEDDGWIITFVHDEDTNTSKRRGDPREGRGEEKGEQRKKEGEERKQKGEQKGEEREKTERREEEKRRERQREESRREGRESEEEEEAEKRVKQRREREENSTAGHREQPVPPPSPLPHQLLPTSPPLQINSLVTVHTVTPVTMCTVANPFFGPDNIPHPHEGLGVDDRRAAAHVRQNGDSAGDFVD</sequence>
<reference evidence="1 2" key="1">
    <citation type="journal article" date="2024" name="Plant Biotechnol. J.">
        <title>Genome and CRISPR/Cas9 system of a widespread forest tree (Populus alba) in the world.</title>
        <authorList>
            <person name="Liu Y.J."/>
            <person name="Jiang P.F."/>
            <person name="Han X.M."/>
            <person name="Li X.Y."/>
            <person name="Wang H.M."/>
            <person name="Wang Y.J."/>
            <person name="Wang X.X."/>
            <person name="Zeng Q.Y."/>
        </authorList>
    </citation>
    <scope>NUCLEOTIDE SEQUENCE [LARGE SCALE GENOMIC DNA]</scope>
    <source>
        <strain evidence="2">cv. PAL-ZL1</strain>
    </source>
</reference>
<protein>
    <submittedName>
        <fullName evidence="1">Uncharacterized protein</fullName>
    </submittedName>
</protein>
<dbReference type="EMBL" id="RCHU02000006">
    <property type="protein sequence ID" value="KAL3586916.1"/>
    <property type="molecule type" value="Genomic_DNA"/>
</dbReference>
<name>A0ACC4C747_POPAL</name>
<accession>A0ACC4C747</accession>
<comment type="caution">
    <text evidence="1">The sequence shown here is derived from an EMBL/GenBank/DDBJ whole genome shotgun (WGS) entry which is preliminary data.</text>
</comment>
<gene>
    <name evidence="1" type="ORF">D5086_013783</name>
</gene>
<evidence type="ECO:0000313" key="1">
    <source>
        <dbReference type="EMBL" id="KAL3586916.1"/>
    </source>
</evidence>